<feature type="compositionally biased region" description="Basic and acidic residues" evidence="7">
    <location>
        <begin position="1648"/>
        <end position="1664"/>
    </location>
</feature>
<feature type="coiled-coil region" evidence="6">
    <location>
        <begin position="924"/>
        <end position="958"/>
    </location>
</feature>
<dbReference type="OrthoDB" id="428159at2759"/>
<dbReference type="Pfam" id="PF25037">
    <property type="entry name" value="VPS13_C"/>
    <property type="match status" value="1"/>
</dbReference>
<evidence type="ECO:0000313" key="10">
    <source>
        <dbReference type="Proteomes" id="UP000241769"/>
    </source>
</evidence>
<dbReference type="PROSITE" id="PS50004">
    <property type="entry name" value="C2"/>
    <property type="match status" value="1"/>
</dbReference>
<evidence type="ECO:0000313" key="9">
    <source>
        <dbReference type="EMBL" id="PRP81422.1"/>
    </source>
</evidence>
<dbReference type="InterPro" id="IPR035892">
    <property type="entry name" value="C2_domain_sf"/>
</dbReference>
<dbReference type="InterPro" id="IPR000008">
    <property type="entry name" value="C2_dom"/>
</dbReference>
<feature type="region of interest" description="Disordered" evidence="7">
    <location>
        <begin position="543"/>
        <end position="564"/>
    </location>
</feature>
<dbReference type="InParanoid" id="A0A2P6NBW3"/>
<dbReference type="InterPro" id="IPR037768">
    <property type="entry name" value="C2B_Copine"/>
</dbReference>
<evidence type="ECO:0000256" key="4">
    <source>
        <dbReference type="ARBA" id="ARBA00023055"/>
    </source>
</evidence>
<feature type="domain" description="C2" evidence="8">
    <location>
        <begin position="1488"/>
        <end position="1609"/>
    </location>
</feature>
<dbReference type="CDD" id="cd04047">
    <property type="entry name" value="C2B_Copine"/>
    <property type="match status" value="1"/>
</dbReference>
<dbReference type="SMART" id="SM00239">
    <property type="entry name" value="C2"/>
    <property type="match status" value="1"/>
</dbReference>
<feature type="compositionally biased region" description="Basic and acidic residues" evidence="7">
    <location>
        <begin position="3317"/>
        <end position="3327"/>
    </location>
</feature>
<comment type="similarity">
    <text evidence="2">Belongs to the VPS13 family.</text>
</comment>
<comment type="subcellular location">
    <subcellularLocation>
        <location evidence="1">Membrane</location>
        <topology evidence="1">Peripheral membrane protein</topology>
    </subcellularLocation>
</comment>
<evidence type="ECO:0000259" key="8">
    <source>
        <dbReference type="PROSITE" id="PS50004"/>
    </source>
</evidence>
<gene>
    <name evidence="9" type="ORF">PROFUN_10952</name>
</gene>
<keyword evidence="6" id="KW-0175">Coiled coil</keyword>
<dbReference type="PANTHER" id="PTHR16166:SF93">
    <property type="entry name" value="INTERMEMBRANE LIPID TRANSFER PROTEIN VPS13"/>
    <property type="match status" value="1"/>
</dbReference>
<dbReference type="PANTHER" id="PTHR16166">
    <property type="entry name" value="VACUOLAR PROTEIN SORTING-ASSOCIATED PROTEIN VPS13"/>
    <property type="match status" value="1"/>
</dbReference>
<dbReference type="Pfam" id="PF12624">
    <property type="entry name" value="VPS13_N"/>
    <property type="match status" value="2"/>
</dbReference>
<name>A0A2P6NBW3_9EUKA</name>
<dbReference type="EMBL" id="MDYQ01000125">
    <property type="protein sequence ID" value="PRP81422.1"/>
    <property type="molecule type" value="Genomic_DNA"/>
</dbReference>
<accession>A0A2P6NBW3</accession>
<dbReference type="GO" id="GO:0006869">
    <property type="term" value="P:lipid transport"/>
    <property type="evidence" value="ECO:0007669"/>
    <property type="project" value="UniProtKB-KW"/>
</dbReference>
<organism evidence="9 10">
    <name type="scientific">Planoprotostelium fungivorum</name>
    <dbReference type="NCBI Taxonomy" id="1890364"/>
    <lineage>
        <taxon>Eukaryota</taxon>
        <taxon>Amoebozoa</taxon>
        <taxon>Evosea</taxon>
        <taxon>Variosea</taxon>
        <taxon>Cavosteliida</taxon>
        <taxon>Cavosteliaceae</taxon>
        <taxon>Planoprotostelium</taxon>
    </lineage>
</organism>
<evidence type="ECO:0000256" key="3">
    <source>
        <dbReference type="ARBA" id="ARBA00022448"/>
    </source>
</evidence>
<dbReference type="InterPro" id="IPR009543">
    <property type="entry name" value="VPS13_VAB"/>
</dbReference>
<keyword evidence="10" id="KW-1185">Reference proteome</keyword>
<feature type="region of interest" description="Disordered" evidence="7">
    <location>
        <begin position="1636"/>
        <end position="1670"/>
    </location>
</feature>
<dbReference type="GO" id="GO:0045053">
    <property type="term" value="P:protein retention in Golgi apparatus"/>
    <property type="evidence" value="ECO:0007669"/>
    <property type="project" value="TreeGrafter"/>
</dbReference>
<dbReference type="InterPro" id="IPR026854">
    <property type="entry name" value="VPS13_N"/>
</dbReference>
<evidence type="ECO:0000256" key="6">
    <source>
        <dbReference type="SAM" id="Coils"/>
    </source>
</evidence>
<feature type="compositionally biased region" description="Basic and acidic residues" evidence="7">
    <location>
        <begin position="2984"/>
        <end position="2994"/>
    </location>
</feature>
<sequence>MILETVVSTVLNKVLGQYIDGLEPTKLNLSFWTGHVSMENLQIKPSVLEELTNLQLVLKEAIIQRLDVSIPWTHLRSQPIVITIRGVHVTVTPKEKFEWSREKEIQIKRDAVHQLEASKSNETQPTKVDRSKPVGYFDSLVTSIADNVQIELEDIRFSFENSNTKVPDFPIVSFGVVLNKASLYGTNETFSDPEFNLSHLLLHKAIRVKGLGIYWKELPHENESNQETSAVKEQPKEGEDESHWILKPLDLRINAIIRTKARSVLETRDVPSIIADISTERISLELTQQKYQEILNVVNGTLRVEKKKQYSAFRPKQSVKENPRAWWYFTQRISLELTQQKYQEILNVVNGTLRVEKKKQYSAFRPKQSVKENPRAWWYFTLRCIKNTHAKKGHVGSPLYILQHSKDKGNYVRMYKRLRYAGLTIDGQLPEDFDRRAIGMSMVDWEDIELRLSVEDIVKCRAAAHKELREEGFYNQVEQREQNPSWWSFLPAQVAMDDITYEDMEDNEEKVVPKEETPPPRDELQFEMNVRIGKGSIVLKDAVPSTAQGEKNKDIASKGKKKDGSKKAKKIGEIVNLRVKDINIGMRMYPEAMDVLVRIIGFRLSDHYTPNSQFPRLMETIDDGDDTNWSLELFFQSKPLDKPGVDYYLKAKATAFQFIYNRFWVEKTISFFSKSVVPDAIAASIKQIEEAALDQITKLLETSQVIKIDADIDAPKILIPANVADKDTTSIFLNLGKIRAKSSEVKGQTVEDFRNSKKHSRDMGQTVTEISAQKEPEQLVRKVENGRNIQLFNSYLVSLTKLNLGTTKAHTLLSEKAHQRNLSKDRYNDDVASVEDLMRRKDPLAPLSRDHLVIVEDFDIGIIVDLCAIIDEDIPYVRVGGNVSELGLTLSSRTVQDLIVIFTQAIIPDLNTAFEGDLSPEEKAEQDQVQKEMMKRKMEKAKKERENKKVHIHKEQLNKGVLFEGAFSIQLLKATLLRDIETKLGTIITTLPTEELAVASLRDFGVKIKVLPTEMMIGLMLSSFSVEDKITMDGAEYSKLISSEPIFEEDRPKDARIAEKEIGMNMTRSRQPLITINIEMIDHTSPMYDGEEMLISVTLNELYCTFNREAIVEIGQFALDCIPSEIRKVTPTLKDLQLKTDVPDQEKSKEEQIEQERTTGIHITVVVTSVVLFFNKSANVFAEMGLHRAVVGIKTRTKSMDIVGSVGRVSVSDLSPKAPYPDIMWIIGEEETIRFSYKTYDKNGLLYPGYDSDIGVEVGSVKVTYSHKFVNVMMKYMMKMMDMQQVLETKKIKEGKPPGEPAPPALMKIKALINKPKLLLPSDLQRDGYLIIDLGIIFVHNHFDYDKTNDVSIQKMFIDLQDLNMLALSRTEEEEASEIKLLDNISFKVTIDMIDKKGLPQMAIHIDIPSVVMNVDDLHLKLLIDLYLQYIVASDYSSVLGTEEEVHQPTLPPKPDDQVMMVLSVHLDTFRFKLSKMQGKPLAALSTRVIDKKALAKARIKFNDQSSVKLILSVRGIDKMDRFGLSDPFLVIYRKHEGRNEQIHETEVHHKTLNASFKEFEIPARGLLNDEVLFVECYDWNAVKSRDFIGSAEFTLGQLLTMKDFELINPDKTKKKNYRNSGRLVIASVKPINATAISDEEMEDKDNEDEKNAHSSEGTERSDNPKPQPLGDIFINQLAVYMVMNVDSAMYINVESPSLGVENTRSEKHRTVVSVKNAEFKMDMNNEGLMKMFCKIPLVELIFNPQFIMPFYIFAMNGLNYMARDLGSRDRAPRRAQEEIMVLTNPSLSHMVIEMTIDAIKLHLAEKPDRDDSKRVTLGVGLFMRYSLIGYINEVACNIRGIEEMKGSLIPHLSLDFNMIAHPDFSSMAIHTDPLSLELSYKDYCIINGVSEFYTTATRDMTERGEALEDYNKGVAKPLGKEPAPKSSQIGKVPWYMEVDIGGMRVVLKSEYPELPNLLEFYVSSLGLRGLYPTQIKTSFFISARYYNLTRAFWESLIAPCELKFHYKSNIRGDTWITVKTPPVMEVSVTAAMGKTLAFWSQERAAGDEYYPIVIRNFTSKPMHWRLPLKFKTLGNTLQPGHTSPVDVPFINVNDLAEFAVSKLDVQVGDDFALKKLGILDQSMALFTTVKGSGSVTDKLIYEITFKENRRVITIRSVIRIVNKSAYPIEVCAELSRDGKQDVANTVRYNHPSPVLPNGDMSIPPEFLEAGFLFFRPVPDDGGQYSWSNGIDCKNMQASRIDLSYSYKTGGSHQYLRCDIHGDHNSFNTRMYTVYITDPMTIDNLLPCVLEYNIVGTEVNGSVESQTVKAINDSPATAYNSVRVKIPGSEWSDTIALELDEGHFTIPEGDREIEIFYERSPKRGVSTVTIYAKHWIINRTEFQLHIFSGKVEGSKKQDPTKIDRPVAEWSPDWYDIDRVNQSTPFIYSTTAKRFGGRVEKAHMSINDSERSEGIRFDVIDAGELQIFDRSKSRNFKLGVHVRLADGKMKRTKIVTITPRIILINNMGRRLYFKQSNTQEIHSIENQKFLPYHFLTNGLEQINISFDTGEEWSWSGGLEINTIGETYLKLTNNTENVEYFVRVDIMMQNNSIFVAQFNPKRLGIFPYRIENQTRQRITVWQTENDQVSKVISPGDHLNYAWDEPSKPRFLQIQFEDVNKPFQVSLDRVEYNQFPGSIYAGEVTIESKTRILWLKDYRSHMAVIDRQARDKTEENEVKMMIKIKVPQIGISIVDPHPKELLFISMEGMLLEYDSSLSKTTMNMSIGHLQIDNQLYMTPFPVLLVPKASEEQDKFLEMSYRSSNVYETVTFIDGLTVNVRKVELSVDALLLNSLLHLHQSVMTTSETHIEDQAIEIQRDDIKKPIYLRLFFISPIAAEFSFTYPAYKAEKEDLLKIWVSPLIGSLPDIDKSVLVLKPIYLEHPVYEQNQLIQVLQTHYINTLIRESYKLVGAIDLIANPFRFIGTVAEGVKDILVVGPQKVMGKSKSAKEHEKNEELTKEEEELDKNRRSVKAAAPPEYQHALETFERVPGFKETIGEGFWELGHGFATGVTGVVRDPVRGAKKDGPLGLVTGLGKGILGIIKKPVHGIHDFGSKSMKAIAPQSRARDDQTHRRRLPRYFGNSRILEPYNLDMAYGQFVLVAISGAAYADEDCMYNLIVNEKLYLITDFRIVCLNLDDFSIRWQLPHKNIIQLVRETPNLILDEGHGDDVCKVHQCEFLVEECSCNIPQAAKTGRRFMIEATERDFDLLWASTFRCWSFWHRIATPPELQFDIQESKSGETLVHQNFIKRELQFFGAMDVAHKIQMVKEDEFQSAVQAGDKQETRIRQSDKTNSMLYPQELR</sequence>
<evidence type="ECO:0000256" key="1">
    <source>
        <dbReference type="ARBA" id="ARBA00004170"/>
    </source>
</evidence>
<keyword evidence="3" id="KW-0813">Transport</keyword>
<dbReference type="Pfam" id="PF00168">
    <property type="entry name" value="C2"/>
    <property type="match status" value="1"/>
</dbReference>
<proteinExistence type="inferred from homology"/>
<protein>
    <recommendedName>
        <fullName evidence="8">C2 domain-containing protein</fullName>
    </recommendedName>
</protein>
<dbReference type="InterPro" id="IPR056748">
    <property type="entry name" value="VPS13-like_C"/>
</dbReference>
<dbReference type="GO" id="GO:0016020">
    <property type="term" value="C:membrane"/>
    <property type="evidence" value="ECO:0007669"/>
    <property type="project" value="UniProtKB-SubCell"/>
</dbReference>
<dbReference type="Proteomes" id="UP000241769">
    <property type="component" value="Unassembled WGS sequence"/>
</dbReference>
<evidence type="ECO:0000256" key="2">
    <source>
        <dbReference type="ARBA" id="ARBA00006545"/>
    </source>
</evidence>
<evidence type="ECO:0000256" key="7">
    <source>
        <dbReference type="SAM" id="MobiDB-lite"/>
    </source>
</evidence>
<comment type="caution">
    <text evidence="9">The sequence shown here is derived from an EMBL/GenBank/DDBJ whole genome shotgun (WGS) entry which is preliminary data.</text>
</comment>
<feature type="region of interest" description="Disordered" evidence="7">
    <location>
        <begin position="3315"/>
        <end position="3339"/>
    </location>
</feature>
<keyword evidence="4" id="KW-0445">Lipid transport</keyword>
<dbReference type="SUPFAM" id="SSF49562">
    <property type="entry name" value="C2 domain (Calcium/lipid-binding domain, CaLB)"/>
    <property type="match status" value="1"/>
</dbReference>
<dbReference type="InterPro" id="IPR026847">
    <property type="entry name" value="VPS13"/>
</dbReference>
<evidence type="ECO:0000256" key="5">
    <source>
        <dbReference type="ARBA" id="ARBA00033718"/>
    </source>
</evidence>
<dbReference type="Gene3D" id="2.60.40.150">
    <property type="entry name" value="C2 domain"/>
    <property type="match status" value="1"/>
</dbReference>
<dbReference type="GO" id="GO:0006623">
    <property type="term" value="P:protein targeting to vacuole"/>
    <property type="evidence" value="ECO:0007669"/>
    <property type="project" value="TreeGrafter"/>
</dbReference>
<feature type="compositionally biased region" description="Acidic residues" evidence="7">
    <location>
        <begin position="1638"/>
        <end position="1647"/>
    </location>
</feature>
<comment type="function">
    <text evidence="5">Mediates the transfer of lipids between membranes at organelle contact sites.</text>
</comment>
<feature type="region of interest" description="Disordered" evidence="7">
    <location>
        <begin position="2981"/>
        <end position="3011"/>
    </location>
</feature>
<dbReference type="Pfam" id="PF25036">
    <property type="entry name" value="VPS13_VAB"/>
    <property type="match status" value="1"/>
</dbReference>
<reference evidence="9 10" key="1">
    <citation type="journal article" date="2018" name="Genome Biol. Evol.">
        <title>Multiple Roots of Fruiting Body Formation in Amoebozoa.</title>
        <authorList>
            <person name="Hillmann F."/>
            <person name="Forbes G."/>
            <person name="Novohradska S."/>
            <person name="Ferling I."/>
            <person name="Riege K."/>
            <person name="Groth M."/>
            <person name="Westermann M."/>
            <person name="Marz M."/>
            <person name="Spaller T."/>
            <person name="Winckler T."/>
            <person name="Schaap P."/>
            <person name="Glockner G."/>
        </authorList>
    </citation>
    <scope>NUCLEOTIDE SEQUENCE [LARGE SCALE GENOMIC DNA]</scope>
    <source>
        <strain evidence="9 10">Jena</strain>
    </source>
</reference>